<name>A0A244CM25_PSEDV</name>
<dbReference type="Proteomes" id="UP000194841">
    <property type="component" value="Unassembled WGS sequence"/>
</dbReference>
<dbReference type="AlphaFoldDB" id="A0A244CM25"/>
<reference evidence="1 2" key="1">
    <citation type="submission" date="2017-02" db="EMBL/GenBank/DDBJ databases">
        <title>Pseudoalteromonas ulvae TC14 Genome.</title>
        <authorList>
            <person name="Molmeret M."/>
        </authorList>
    </citation>
    <scope>NUCLEOTIDE SEQUENCE [LARGE SCALE GENOMIC DNA]</scope>
    <source>
        <strain evidence="1">TC14</strain>
    </source>
</reference>
<dbReference type="EMBL" id="MWPV01000005">
    <property type="protein sequence ID" value="OUL56654.1"/>
    <property type="molecule type" value="Genomic_DNA"/>
</dbReference>
<accession>A0A244CM25</accession>
<proteinExistence type="predicted"/>
<comment type="caution">
    <text evidence="1">The sequence shown here is derived from an EMBL/GenBank/DDBJ whole genome shotgun (WGS) entry which is preliminary data.</text>
</comment>
<organism evidence="1 2">
    <name type="scientific">Pseudoalteromonas ulvae</name>
    <dbReference type="NCBI Taxonomy" id="107327"/>
    <lineage>
        <taxon>Bacteria</taxon>
        <taxon>Pseudomonadati</taxon>
        <taxon>Pseudomonadota</taxon>
        <taxon>Gammaproteobacteria</taxon>
        <taxon>Alteromonadales</taxon>
        <taxon>Pseudoalteromonadaceae</taxon>
        <taxon>Pseudoalteromonas</taxon>
    </lineage>
</organism>
<protein>
    <submittedName>
        <fullName evidence="1">Uncharacterized protein</fullName>
    </submittedName>
</protein>
<evidence type="ECO:0000313" key="1">
    <source>
        <dbReference type="EMBL" id="OUL56654.1"/>
    </source>
</evidence>
<evidence type="ECO:0000313" key="2">
    <source>
        <dbReference type="Proteomes" id="UP000194841"/>
    </source>
</evidence>
<gene>
    <name evidence="1" type="ORF">B1199_14855</name>
</gene>
<sequence>MCEPDNFAMLLWMRVASVLLVSCLCKRLYVTIGYVVNVMFNALFDPRGEQNNTVDEYSVYDFSHIIKIASVSICLHN</sequence>
<keyword evidence="2" id="KW-1185">Reference proteome</keyword>